<dbReference type="RefSeq" id="WP_117351352.1">
    <property type="nucleotide sequence ID" value="NZ_CP020083.1"/>
</dbReference>
<keyword evidence="4" id="KW-1185">Reference proteome</keyword>
<dbReference type="EMBL" id="CP020083">
    <property type="protein sequence ID" value="ASR50450.1"/>
    <property type="molecule type" value="Genomic_DNA"/>
</dbReference>
<dbReference type="CDD" id="cd03143">
    <property type="entry name" value="A4_beta-galactosidase_middle_domain"/>
    <property type="match status" value="1"/>
</dbReference>
<reference evidence="3 4" key="1">
    <citation type="submission" date="2017-03" db="EMBL/GenBank/DDBJ databases">
        <title>Complete genome sequence of Blastomonas fulva degrading microcsystin LR.</title>
        <authorList>
            <person name="Lee H.-g."/>
            <person name="Jin L."/>
            <person name="oh H.-M."/>
        </authorList>
    </citation>
    <scope>NUCLEOTIDE SEQUENCE [LARGE SCALE GENOMIC DNA]</scope>
    <source>
        <strain evidence="3 4">T2</strain>
    </source>
</reference>
<evidence type="ECO:0000259" key="2">
    <source>
        <dbReference type="Pfam" id="PF09822"/>
    </source>
</evidence>
<keyword evidence="1" id="KW-0732">Signal</keyword>
<dbReference type="PROSITE" id="PS51257">
    <property type="entry name" value="PROKAR_LIPOPROTEIN"/>
    <property type="match status" value="1"/>
</dbReference>
<feature type="chain" id="PRO_5046175618" description="ABC-type uncharacterized transport system domain-containing protein" evidence="1">
    <location>
        <begin position="21"/>
        <end position="262"/>
    </location>
</feature>
<protein>
    <recommendedName>
        <fullName evidence="2">ABC-type uncharacterized transport system domain-containing protein</fullName>
    </recommendedName>
</protein>
<dbReference type="InterPro" id="IPR029062">
    <property type="entry name" value="Class_I_gatase-like"/>
</dbReference>
<dbReference type="SUPFAM" id="SSF52317">
    <property type="entry name" value="Class I glutamine amidotransferase-like"/>
    <property type="match status" value="1"/>
</dbReference>
<name>A0ABM6M3J5_9SPHN</name>
<evidence type="ECO:0000313" key="4">
    <source>
        <dbReference type="Proteomes" id="UP000258016"/>
    </source>
</evidence>
<organism evidence="3 4">
    <name type="scientific">Blastomonas fulva</name>
    <dbReference type="NCBI Taxonomy" id="1550728"/>
    <lineage>
        <taxon>Bacteria</taxon>
        <taxon>Pseudomonadati</taxon>
        <taxon>Pseudomonadota</taxon>
        <taxon>Alphaproteobacteria</taxon>
        <taxon>Sphingomonadales</taxon>
        <taxon>Sphingomonadaceae</taxon>
        <taxon>Blastomonas</taxon>
    </lineage>
</organism>
<feature type="domain" description="ABC-type uncharacterised transport system" evidence="2">
    <location>
        <begin position="63"/>
        <end position="166"/>
    </location>
</feature>
<gene>
    <name evidence="3" type="ORF">B5J99_02365</name>
</gene>
<accession>A0ABM6M3J5</accession>
<sequence>MIARALAASAVLAVASGCSAAPGGDADNPRTAERTAALVPDAPRMRVVLMSSLPLVHGDGVDMQAMLAGQSRPHPLHDALKSAHDLVVADALDDQTLEKADLVVLVQPRALPPEALVALDGYVRGGGRLLLFADPLLEWPGGQGLADPLGPQRTSLISPLLRHWGLGLVDPETESVRLQPSGAVLVHPGIFEVLPGKIGDAACRIDAQGHVARCRPGEGRAILVADADLLDPRMISNSAESGVFNRRFVAGLISEVLAKDTS</sequence>
<dbReference type="Gene3D" id="3.40.50.880">
    <property type="match status" value="1"/>
</dbReference>
<dbReference type="GeneID" id="303484413"/>
<evidence type="ECO:0000256" key="1">
    <source>
        <dbReference type="SAM" id="SignalP"/>
    </source>
</evidence>
<feature type="signal peptide" evidence="1">
    <location>
        <begin position="1"/>
        <end position="20"/>
    </location>
</feature>
<dbReference type="Pfam" id="PF09822">
    <property type="entry name" value="ABC_transp_aux"/>
    <property type="match status" value="1"/>
</dbReference>
<proteinExistence type="predicted"/>
<evidence type="ECO:0000313" key="3">
    <source>
        <dbReference type="EMBL" id="ASR50450.1"/>
    </source>
</evidence>
<dbReference type="Proteomes" id="UP000258016">
    <property type="component" value="Chromosome"/>
</dbReference>
<dbReference type="InterPro" id="IPR019196">
    <property type="entry name" value="ABC_transp_unknown"/>
</dbReference>